<gene>
    <name evidence="1" type="ORF">Psuf_060010</name>
</gene>
<dbReference type="AlphaFoldDB" id="A0A6F8YRY1"/>
<dbReference type="KEGG" id="psuu:Psuf_060010"/>
<dbReference type="EMBL" id="AP022871">
    <property type="protein sequence ID" value="BCB88688.1"/>
    <property type="molecule type" value="Genomic_DNA"/>
</dbReference>
<organism evidence="1 2">
    <name type="scientific">Phytohabitans suffuscus</name>
    <dbReference type="NCBI Taxonomy" id="624315"/>
    <lineage>
        <taxon>Bacteria</taxon>
        <taxon>Bacillati</taxon>
        <taxon>Actinomycetota</taxon>
        <taxon>Actinomycetes</taxon>
        <taxon>Micromonosporales</taxon>
        <taxon>Micromonosporaceae</taxon>
    </lineage>
</organism>
<dbReference type="RefSeq" id="WP_173160243.1">
    <property type="nucleotide sequence ID" value="NZ_AP022871.1"/>
</dbReference>
<keyword evidence="2" id="KW-1185">Reference proteome</keyword>
<protein>
    <submittedName>
        <fullName evidence="1">Uncharacterized protein</fullName>
    </submittedName>
</protein>
<sequence>MRRLLLPKRVTALLADADGYIPPQLLPVRDAPLTVDRPASTLGWLNQSPTAAALARLATDSRPVDHDVLDRLGVDLDVRQLRAIPVNTGVLPERNEPLVSVERWLGQVLADRPGRHAVLVRPFAEWVLLRARRRAQTRPFTQAAAADIRSRVLIALQF</sequence>
<reference evidence="1 2" key="2">
    <citation type="submission" date="2020-03" db="EMBL/GenBank/DDBJ databases">
        <authorList>
            <person name="Ichikawa N."/>
            <person name="Kimura A."/>
            <person name="Kitahashi Y."/>
            <person name="Uohara A."/>
        </authorList>
    </citation>
    <scope>NUCLEOTIDE SEQUENCE [LARGE SCALE GENOMIC DNA]</scope>
    <source>
        <strain evidence="1 2">NBRC 105367</strain>
    </source>
</reference>
<reference evidence="1 2" key="1">
    <citation type="submission" date="2020-03" db="EMBL/GenBank/DDBJ databases">
        <title>Whole genome shotgun sequence of Phytohabitans suffuscus NBRC 105367.</title>
        <authorList>
            <person name="Komaki H."/>
            <person name="Tamura T."/>
        </authorList>
    </citation>
    <scope>NUCLEOTIDE SEQUENCE [LARGE SCALE GENOMIC DNA]</scope>
    <source>
        <strain evidence="1 2">NBRC 105367</strain>
    </source>
</reference>
<evidence type="ECO:0000313" key="1">
    <source>
        <dbReference type="EMBL" id="BCB88688.1"/>
    </source>
</evidence>
<dbReference type="Proteomes" id="UP000503011">
    <property type="component" value="Chromosome"/>
</dbReference>
<accession>A0A6F8YRY1</accession>
<proteinExistence type="predicted"/>
<name>A0A6F8YRY1_9ACTN</name>
<evidence type="ECO:0000313" key="2">
    <source>
        <dbReference type="Proteomes" id="UP000503011"/>
    </source>
</evidence>